<feature type="domain" description="Recombinase" evidence="1">
    <location>
        <begin position="4"/>
        <end position="104"/>
    </location>
</feature>
<dbReference type="EMBL" id="QPJT01000001">
    <property type="protein sequence ID" value="RCX21103.1"/>
    <property type="molecule type" value="Genomic_DNA"/>
</dbReference>
<dbReference type="PROSITE" id="PS51737">
    <property type="entry name" value="RECOMBINASE_DNA_BIND"/>
    <property type="match status" value="1"/>
</dbReference>
<dbReference type="AlphaFoldDB" id="A0A369BHR8"/>
<dbReference type="Gene3D" id="3.90.1750.20">
    <property type="entry name" value="Putative Large Serine Recombinase, Chain B, Domain 2"/>
    <property type="match status" value="1"/>
</dbReference>
<accession>A0A369BHR8</accession>
<organism evidence="2 3">
    <name type="scientific">Anaerobacterium chartisolvens</name>
    <dbReference type="NCBI Taxonomy" id="1297424"/>
    <lineage>
        <taxon>Bacteria</taxon>
        <taxon>Bacillati</taxon>
        <taxon>Bacillota</taxon>
        <taxon>Clostridia</taxon>
        <taxon>Eubacteriales</taxon>
        <taxon>Oscillospiraceae</taxon>
        <taxon>Anaerobacterium</taxon>
    </lineage>
</organism>
<dbReference type="InterPro" id="IPR025827">
    <property type="entry name" value="Zn_ribbon_recom_dom"/>
</dbReference>
<name>A0A369BHR8_9FIRM</name>
<proteinExistence type="predicted"/>
<evidence type="ECO:0000259" key="1">
    <source>
        <dbReference type="PROSITE" id="PS51737"/>
    </source>
</evidence>
<dbReference type="InterPro" id="IPR050639">
    <property type="entry name" value="SSR_resolvase"/>
</dbReference>
<protein>
    <submittedName>
        <fullName evidence="2">Recombinase</fullName>
    </submittedName>
</protein>
<gene>
    <name evidence="2" type="ORF">DFR58_101313</name>
</gene>
<comment type="caution">
    <text evidence="2">The sequence shown here is derived from an EMBL/GenBank/DDBJ whole genome shotgun (WGS) entry which is preliminary data.</text>
</comment>
<keyword evidence="3" id="KW-1185">Reference proteome</keyword>
<dbReference type="PANTHER" id="PTHR30461">
    <property type="entry name" value="DNA-INVERTASE FROM LAMBDOID PROPHAGE"/>
    <property type="match status" value="1"/>
</dbReference>
<dbReference type="PANTHER" id="PTHR30461:SF23">
    <property type="entry name" value="DNA RECOMBINASE-RELATED"/>
    <property type="match status" value="1"/>
</dbReference>
<dbReference type="GO" id="GO:0003677">
    <property type="term" value="F:DNA binding"/>
    <property type="evidence" value="ECO:0007669"/>
    <property type="project" value="InterPro"/>
</dbReference>
<dbReference type="InterPro" id="IPR038109">
    <property type="entry name" value="DNA_bind_recomb_sf"/>
</dbReference>
<sequence length="210" mass="23469">MKIPYGFTVDNDGSVTVDKTQAKAIQMIFSEYLNGNSLGGLARMLESLGIPSPSGNKCWGRAAIDKLLSSSKYVPLIISLELYTTVQFEKAARSNQEVNNDGSTQRKGTRDNSKNVLSGLLVCSECGANYRRITRASGEVVWRCANRVERRRCTQSPSITEKDIIQLVCNELGMDTFDSEHVRDLLDQILIDQAGSIFFEYRHTQRFSTL</sequence>
<evidence type="ECO:0000313" key="2">
    <source>
        <dbReference type="EMBL" id="RCX21103.1"/>
    </source>
</evidence>
<dbReference type="Pfam" id="PF13408">
    <property type="entry name" value="Zn_ribbon_recom"/>
    <property type="match status" value="1"/>
</dbReference>
<reference evidence="2 3" key="1">
    <citation type="submission" date="2018-07" db="EMBL/GenBank/DDBJ databases">
        <title>Genomic Encyclopedia of Type Strains, Phase IV (KMG-IV): sequencing the most valuable type-strain genomes for metagenomic binning, comparative biology and taxonomic classification.</title>
        <authorList>
            <person name="Goeker M."/>
        </authorList>
    </citation>
    <scope>NUCLEOTIDE SEQUENCE [LARGE SCALE GENOMIC DNA]</scope>
    <source>
        <strain evidence="2 3">DSM 27016</strain>
    </source>
</reference>
<dbReference type="Proteomes" id="UP000253034">
    <property type="component" value="Unassembled WGS sequence"/>
</dbReference>
<dbReference type="RefSeq" id="WP_242987354.1">
    <property type="nucleotide sequence ID" value="NZ_QPJT01000001.1"/>
</dbReference>
<dbReference type="InterPro" id="IPR011109">
    <property type="entry name" value="DNA_bind_recombinase_dom"/>
</dbReference>
<evidence type="ECO:0000313" key="3">
    <source>
        <dbReference type="Proteomes" id="UP000253034"/>
    </source>
</evidence>
<dbReference type="GO" id="GO:0000150">
    <property type="term" value="F:DNA strand exchange activity"/>
    <property type="evidence" value="ECO:0007669"/>
    <property type="project" value="InterPro"/>
</dbReference>